<sequence>MIICKTPREIEIMRQAGKIVAIAHHEVSKYIKPGISLAELDTIVEQVIRSCEATPSFKGYNGFPASSCISVNQVIVHGIPDEYRLQDGDIVTIDIGAYYKGYHGDSAWTYAVGSINEEKQHLLEVTEQSLYEGLKLIAPGVHLSDVSHAIQMHVEKNGCSIVKEFTGHGIGQDLHEEPNVPNYGNSGKGVILKPGMTLAIEPIVCSGQPISHTLEDNWTTVTVDASPAAHYEHTIVVTESGYDILTIL</sequence>
<evidence type="ECO:0000313" key="9">
    <source>
        <dbReference type="EMBL" id="TLG77438.1"/>
    </source>
</evidence>
<dbReference type="GO" id="GO:0004239">
    <property type="term" value="F:initiator methionyl aminopeptidase activity"/>
    <property type="evidence" value="ECO:0007669"/>
    <property type="project" value="UniProtKB-UniRule"/>
</dbReference>
<evidence type="ECO:0000259" key="8">
    <source>
        <dbReference type="Pfam" id="PF00557"/>
    </source>
</evidence>
<dbReference type="CDD" id="cd01086">
    <property type="entry name" value="MetAP1"/>
    <property type="match status" value="1"/>
</dbReference>
<keyword evidence="4 6" id="KW-0479">Metal-binding</keyword>
<dbReference type="GO" id="GO:0070006">
    <property type="term" value="F:metalloaminopeptidase activity"/>
    <property type="evidence" value="ECO:0007669"/>
    <property type="project" value="UniProtKB-UniRule"/>
</dbReference>
<dbReference type="EMBL" id="VBWP01000001">
    <property type="protein sequence ID" value="TLG77438.1"/>
    <property type="molecule type" value="Genomic_DNA"/>
</dbReference>
<evidence type="ECO:0000256" key="6">
    <source>
        <dbReference type="HAMAP-Rule" id="MF_01974"/>
    </source>
</evidence>
<dbReference type="Gene3D" id="3.90.230.10">
    <property type="entry name" value="Creatinase/methionine aminopeptidase superfamily"/>
    <property type="match status" value="1"/>
</dbReference>
<feature type="binding site" evidence="6">
    <location>
        <position position="232"/>
    </location>
    <ligand>
        <name>a divalent metal cation</name>
        <dbReference type="ChEBI" id="CHEBI:60240"/>
        <label>1</label>
    </ligand>
</feature>
<accession>A0A5R8QHF0</accession>
<feature type="binding site" evidence="6">
    <location>
        <position position="105"/>
    </location>
    <ligand>
        <name>a divalent metal cation</name>
        <dbReference type="ChEBI" id="CHEBI:60240"/>
        <label>2</label>
        <note>catalytic</note>
    </ligand>
</feature>
<dbReference type="SUPFAM" id="SSF55920">
    <property type="entry name" value="Creatinase/aminopeptidase"/>
    <property type="match status" value="1"/>
</dbReference>
<dbReference type="InterPro" id="IPR001714">
    <property type="entry name" value="Pept_M24_MAP"/>
</dbReference>
<organism evidence="9 10">
    <name type="scientific">Culicoidibacter larvae</name>
    <dbReference type="NCBI Taxonomy" id="2579976"/>
    <lineage>
        <taxon>Bacteria</taxon>
        <taxon>Bacillati</taxon>
        <taxon>Bacillota</taxon>
        <taxon>Culicoidibacteria</taxon>
        <taxon>Culicoidibacterales</taxon>
        <taxon>Culicoidibacteraceae</taxon>
        <taxon>Culicoidibacter</taxon>
    </lineage>
</organism>
<dbReference type="Pfam" id="PF00557">
    <property type="entry name" value="Peptidase_M24"/>
    <property type="match status" value="1"/>
</dbReference>
<dbReference type="PRINTS" id="PR00599">
    <property type="entry name" value="MAPEPTIDASE"/>
</dbReference>
<dbReference type="Proteomes" id="UP000306912">
    <property type="component" value="Unassembled WGS sequence"/>
</dbReference>
<dbReference type="PANTHER" id="PTHR43330:SF27">
    <property type="entry name" value="METHIONINE AMINOPEPTIDASE"/>
    <property type="match status" value="1"/>
</dbReference>
<keyword evidence="2 6" id="KW-0031">Aminopeptidase</keyword>
<dbReference type="GO" id="GO:0046872">
    <property type="term" value="F:metal ion binding"/>
    <property type="evidence" value="ECO:0007669"/>
    <property type="project" value="UniProtKB-UniRule"/>
</dbReference>
<comment type="subunit">
    <text evidence="6">Monomer.</text>
</comment>
<evidence type="ECO:0000256" key="3">
    <source>
        <dbReference type="ARBA" id="ARBA00022670"/>
    </source>
</evidence>
<feature type="binding site" evidence="6">
    <location>
        <position position="201"/>
    </location>
    <ligand>
        <name>a divalent metal cation</name>
        <dbReference type="ChEBI" id="CHEBI:60240"/>
        <label>2</label>
        <note>catalytic</note>
    </ligand>
</feature>
<keyword evidence="5 6" id="KW-0378">Hydrolase</keyword>
<dbReference type="EC" id="3.4.11.18" evidence="6 7"/>
<dbReference type="PANTHER" id="PTHR43330">
    <property type="entry name" value="METHIONINE AMINOPEPTIDASE"/>
    <property type="match status" value="1"/>
</dbReference>
<dbReference type="AlphaFoldDB" id="A0A5R8QHF0"/>
<comment type="caution">
    <text evidence="9">The sequence shown here is derived from an EMBL/GenBank/DDBJ whole genome shotgun (WGS) entry which is preliminary data.</text>
</comment>
<comment type="cofactor">
    <cofactor evidence="6">
        <name>Co(2+)</name>
        <dbReference type="ChEBI" id="CHEBI:48828"/>
    </cofactor>
    <cofactor evidence="6">
        <name>Zn(2+)</name>
        <dbReference type="ChEBI" id="CHEBI:29105"/>
    </cofactor>
    <cofactor evidence="6">
        <name>Mn(2+)</name>
        <dbReference type="ChEBI" id="CHEBI:29035"/>
    </cofactor>
    <cofactor evidence="6">
        <name>Fe(2+)</name>
        <dbReference type="ChEBI" id="CHEBI:29033"/>
    </cofactor>
    <text evidence="6">Binds 2 divalent metal cations per subunit. Has a high-affinity and a low affinity metal-binding site. The true nature of the physiological cofactor is under debate. The enzyme is active with cobalt, zinc, manganese or divalent iron ions. Most likely, methionine aminopeptidases function as mononuclear Fe(2+)-metalloproteases under physiological conditions, and the catalytically relevant metal-binding site has been assigned to the histidine-containing high-affinity site.</text>
</comment>
<feature type="binding site" evidence="6">
    <location>
        <position position="175"/>
    </location>
    <ligand>
        <name>substrate</name>
    </ligand>
</feature>
<evidence type="ECO:0000256" key="2">
    <source>
        <dbReference type="ARBA" id="ARBA00022438"/>
    </source>
</evidence>
<protein>
    <recommendedName>
        <fullName evidence="6 7">Methionine aminopeptidase</fullName>
        <shortName evidence="6">MAP</shortName>
        <shortName evidence="6">MetAP</shortName>
        <ecNumber evidence="6 7">3.4.11.18</ecNumber>
    </recommendedName>
    <alternativeName>
        <fullName evidence="6">Peptidase M</fullName>
    </alternativeName>
</protein>
<dbReference type="HAMAP" id="MF_01974">
    <property type="entry name" value="MetAP_1"/>
    <property type="match status" value="1"/>
</dbReference>
<dbReference type="PROSITE" id="PS00680">
    <property type="entry name" value="MAP_1"/>
    <property type="match status" value="1"/>
</dbReference>
<dbReference type="InParanoid" id="A0A5R8QHF0"/>
<comment type="catalytic activity">
    <reaction evidence="6 7">
        <text>Release of N-terminal amino acids, preferentially methionine, from peptides and arylamides.</text>
        <dbReference type="EC" id="3.4.11.18"/>
    </reaction>
</comment>
<evidence type="ECO:0000313" key="10">
    <source>
        <dbReference type="Proteomes" id="UP000306912"/>
    </source>
</evidence>
<proteinExistence type="inferred from homology"/>
<dbReference type="GO" id="GO:0006508">
    <property type="term" value="P:proteolysis"/>
    <property type="evidence" value="ECO:0007669"/>
    <property type="project" value="UniProtKB-KW"/>
</dbReference>
<evidence type="ECO:0000256" key="1">
    <source>
        <dbReference type="ARBA" id="ARBA00002521"/>
    </source>
</evidence>
<evidence type="ECO:0000256" key="5">
    <source>
        <dbReference type="ARBA" id="ARBA00022801"/>
    </source>
</evidence>
<keyword evidence="10" id="KW-1185">Reference proteome</keyword>
<dbReference type="FunCoup" id="A0A5R8QHF0">
    <property type="interactions" value="308"/>
</dbReference>
<feature type="domain" description="Peptidase M24" evidence="8">
    <location>
        <begin position="11"/>
        <end position="239"/>
    </location>
</feature>
<feature type="binding site" evidence="6">
    <location>
        <position position="94"/>
    </location>
    <ligand>
        <name>a divalent metal cation</name>
        <dbReference type="ChEBI" id="CHEBI:60240"/>
        <label>1</label>
    </ligand>
</feature>
<feature type="binding site" evidence="6">
    <location>
        <position position="232"/>
    </location>
    <ligand>
        <name>a divalent metal cation</name>
        <dbReference type="ChEBI" id="CHEBI:60240"/>
        <label>2</label>
        <note>catalytic</note>
    </ligand>
</feature>
<evidence type="ECO:0000256" key="7">
    <source>
        <dbReference type="RuleBase" id="RU003653"/>
    </source>
</evidence>
<dbReference type="InterPro" id="IPR000994">
    <property type="entry name" value="Pept_M24"/>
</dbReference>
<dbReference type="RefSeq" id="WP_138190048.1">
    <property type="nucleotide sequence ID" value="NZ_VBWP01000001.1"/>
</dbReference>
<feature type="binding site" evidence="6">
    <location>
        <position position="168"/>
    </location>
    <ligand>
        <name>a divalent metal cation</name>
        <dbReference type="ChEBI" id="CHEBI:60240"/>
        <label>2</label>
        <note>catalytic</note>
    </ligand>
</feature>
<dbReference type="NCBIfam" id="TIGR00500">
    <property type="entry name" value="met_pdase_I"/>
    <property type="match status" value="1"/>
</dbReference>
<feature type="binding site" evidence="6">
    <location>
        <position position="77"/>
    </location>
    <ligand>
        <name>substrate</name>
    </ligand>
</feature>
<comment type="function">
    <text evidence="1 6">Removes the N-terminal methionine from nascent proteins. The N-terminal methionine is often cleaved when the second residue in the primary sequence is small and uncharged (Met-Ala-, Cys, Gly, Pro, Ser, Thr, or Val). Requires deformylation of the N(alpha)-formylated initiator methionine before it can be hydrolyzed.</text>
</comment>
<keyword evidence="3 6" id="KW-0645">Protease</keyword>
<name>A0A5R8QHF0_9FIRM</name>
<reference evidence="9 10" key="1">
    <citation type="submission" date="2019-05" db="EMBL/GenBank/DDBJ databases">
        <title>Culicoidintestinum kansasii gen. nov., sp. nov. from the gastrointestinal tract of the biting midge, Culicoides sonorensis.</title>
        <authorList>
            <person name="Neupane S."/>
            <person name="Ghosh A."/>
            <person name="Gunther S."/>
            <person name="Martin K."/>
            <person name="Zurek L."/>
        </authorList>
    </citation>
    <scope>NUCLEOTIDE SEQUENCE [LARGE SCALE GENOMIC DNA]</scope>
    <source>
        <strain evidence="9 10">CS-1</strain>
    </source>
</reference>
<dbReference type="OrthoDB" id="9802055at2"/>
<dbReference type="InterPro" id="IPR036005">
    <property type="entry name" value="Creatinase/aminopeptidase-like"/>
</dbReference>
<gene>
    <name evidence="6 9" type="primary">map</name>
    <name evidence="9" type="ORF">FEZ08_02120</name>
</gene>
<dbReference type="GO" id="GO:0005829">
    <property type="term" value="C:cytosol"/>
    <property type="evidence" value="ECO:0007669"/>
    <property type="project" value="TreeGrafter"/>
</dbReference>
<evidence type="ECO:0000256" key="4">
    <source>
        <dbReference type="ARBA" id="ARBA00022723"/>
    </source>
</evidence>
<feature type="binding site" evidence="6">
    <location>
        <position position="105"/>
    </location>
    <ligand>
        <name>a divalent metal cation</name>
        <dbReference type="ChEBI" id="CHEBI:60240"/>
        <label>1</label>
    </ligand>
</feature>
<dbReference type="InterPro" id="IPR002467">
    <property type="entry name" value="Pept_M24A_MAP1"/>
</dbReference>
<comment type="similarity">
    <text evidence="6">Belongs to the peptidase M24A family. Methionine aminopeptidase type 1 subfamily.</text>
</comment>